<dbReference type="PANTHER" id="PTHR43685:SF11">
    <property type="entry name" value="GLYCOSYLTRANSFERASE TAGX-RELATED"/>
    <property type="match status" value="1"/>
</dbReference>
<dbReference type="InterPro" id="IPR029044">
    <property type="entry name" value="Nucleotide-diphossugar_trans"/>
</dbReference>
<evidence type="ECO:0000313" key="3">
    <source>
        <dbReference type="Proteomes" id="UP000633943"/>
    </source>
</evidence>
<proteinExistence type="predicted"/>
<evidence type="ECO:0000259" key="1">
    <source>
        <dbReference type="Pfam" id="PF00535"/>
    </source>
</evidence>
<dbReference type="InterPro" id="IPR050834">
    <property type="entry name" value="Glycosyltransf_2"/>
</dbReference>
<dbReference type="Pfam" id="PF00535">
    <property type="entry name" value="Glycos_transf_2"/>
    <property type="match status" value="1"/>
</dbReference>
<reference evidence="2 3" key="1">
    <citation type="submission" date="2019-12" db="EMBL/GenBank/DDBJ databases">
        <title>Comparative genomics gives insights into the taxonomy of the Azoarcus-Aromatoleum group and reveals separate origins of nif in the plant-associated Azoarcus and non-plant-associated Aromatoleum sub-groups.</title>
        <authorList>
            <person name="Lafos M."/>
            <person name="Maluk M."/>
            <person name="Batista M."/>
            <person name="Junghare M."/>
            <person name="Carmona M."/>
            <person name="Faoro H."/>
            <person name="Cruz L.M."/>
            <person name="Battistoni F."/>
            <person name="De Souza E."/>
            <person name="Pedrosa F."/>
            <person name="Chen W.-M."/>
            <person name="Poole P.S."/>
            <person name="Dixon R.A."/>
            <person name="James E.K."/>
        </authorList>
    </citation>
    <scope>NUCLEOTIDE SEQUENCE [LARGE SCALE GENOMIC DNA]</scope>
    <source>
        <strain evidence="2 3">PbN1</strain>
    </source>
</reference>
<dbReference type="Gene3D" id="3.90.550.10">
    <property type="entry name" value="Spore Coat Polysaccharide Biosynthesis Protein SpsA, Chain A"/>
    <property type="match status" value="1"/>
</dbReference>
<keyword evidence="3" id="KW-1185">Reference proteome</keyword>
<dbReference type="PANTHER" id="PTHR43685">
    <property type="entry name" value="GLYCOSYLTRANSFERASE"/>
    <property type="match status" value="1"/>
</dbReference>
<name>A0ABX1NX07_9RHOO</name>
<feature type="domain" description="Glycosyltransferase 2-like" evidence="1">
    <location>
        <begin position="8"/>
        <end position="151"/>
    </location>
</feature>
<accession>A0ABX1NX07</accession>
<sequence length="298" mass="32530">MTEAQTVSVVIPAYNAAWCIARAVESVFAQRFRDFELIVVDDGSTDGTGAVLSRYGDALHVLSKSNGGLSSARNAGIRAARGRYVAFLDADDWWLADKLERQVALMRSRPELAFCSTAARIEGPDGEALGEWRCRGDTDTALEAIFAVNAFVAGSGSAVLARRDALDRTGGFDESLHSLEDIDMWMRLAAVGGYACIAAPLAVILKRPDSMSGNLDVMRNAAITVMRKNRHLLPPGKRGAFWRHAYAGMLSDYAKWAWRTQRRGRALRDALTGLCIAPLSRGRLMASLLVAMLRNRPI</sequence>
<dbReference type="RefSeq" id="WP_169203111.1">
    <property type="nucleotide sequence ID" value="NZ_CP059467.1"/>
</dbReference>
<protein>
    <submittedName>
        <fullName evidence="2">Glycosyltransferase</fullName>
    </submittedName>
</protein>
<dbReference type="CDD" id="cd00761">
    <property type="entry name" value="Glyco_tranf_GTA_type"/>
    <property type="match status" value="1"/>
</dbReference>
<evidence type="ECO:0000313" key="2">
    <source>
        <dbReference type="EMBL" id="NMG16539.1"/>
    </source>
</evidence>
<dbReference type="InterPro" id="IPR001173">
    <property type="entry name" value="Glyco_trans_2-like"/>
</dbReference>
<comment type="caution">
    <text evidence="2">The sequence shown here is derived from an EMBL/GenBank/DDBJ whole genome shotgun (WGS) entry which is preliminary data.</text>
</comment>
<dbReference type="Proteomes" id="UP000633943">
    <property type="component" value="Unassembled WGS sequence"/>
</dbReference>
<gene>
    <name evidence="2" type="ORF">GPA24_13490</name>
</gene>
<organism evidence="2 3">
    <name type="scientific">Aromatoleum bremense</name>
    <dbReference type="NCBI Taxonomy" id="76115"/>
    <lineage>
        <taxon>Bacteria</taxon>
        <taxon>Pseudomonadati</taxon>
        <taxon>Pseudomonadota</taxon>
        <taxon>Betaproteobacteria</taxon>
        <taxon>Rhodocyclales</taxon>
        <taxon>Rhodocyclaceae</taxon>
        <taxon>Aromatoleum</taxon>
    </lineage>
</organism>
<dbReference type="SUPFAM" id="SSF53448">
    <property type="entry name" value="Nucleotide-diphospho-sugar transferases"/>
    <property type="match status" value="1"/>
</dbReference>
<dbReference type="EMBL" id="WTVP01000039">
    <property type="protein sequence ID" value="NMG16539.1"/>
    <property type="molecule type" value="Genomic_DNA"/>
</dbReference>